<evidence type="ECO:0008006" key="3">
    <source>
        <dbReference type="Google" id="ProtNLM"/>
    </source>
</evidence>
<dbReference type="RefSeq" id="WP_184137998.1">
    <property type="nucleotide sequence ID" value="NZ_JACHFL010000028.1"/>
</dbReference>
<sequence>MRFQIHFLSDGTPAAVQRWFARRADRLPSSTHLVLAAPYLSERAMDECEAAGASALDLAGNYRLTFGLYHLERLGHAPPPQAKRERENLYAGKTLRVVRALLAAPHRTWQVQELARTCQVSLGTVSNVRQKLLDQGWLELEPGGVVVRDPEGLLREWAEWTKAAPPAGFSVYTVHNSRRVIELLTGQTQVLLGAASAAEWMAPFVTPKGVVLYAAPDTWRSAAKLLDAEEVDKGGNLTVQFVEDGVFVDRLEIKAGLWTASPAQTFVDLWRQGSRGREGAEKLLRNYLHPLWNGQKLYASWPLIEGTP</sequence>
<evidence type="ECO:0000313" key="1">
    <source>
        <dbReference type="EMBL" id="MBB5366121.1"/>
    </source>
</evidence>
<comment type="caution">
    <text evidence="1">The sequence shown here is derived from an EMBL/GenBank/DDBJ whole genome shotgun (WGS) entry which is preliminary data.</text>
</comment>
<dbReference type="InterPro" id="IPR036390">
    <property type="entry name" value="WH_DNA-bd_sf"/>
</dbReference>
<proteinExistence type="predicted"/>
<protein>
    <recommendedName>
        <fullName evidence="3">HTH crp-type domain-containing protein</fullName>
    </recommendedName>
</protein>
<accession>A0A7W8NH28</accession>
<dbReference type="Proteomes" id="UP000552709">
    <property type="component" value="Unassembled WGS sequence"/>
</dbReference>
<name>A0A7W8NH28_9DEIO</name>
<evidence type="ECO:0000313" key="2">
    <source>
        <dbReference type="Proteomes" id="UP000552709"/>
    </source>
</evidence>
<reference evidence="1 2" key="1">
    <citation type="submission" date="2020-08" db="EMBL/GenBank/DDBJ databases">
        <title>Genomic Encyclopedia of Type Strains, Phase IV (KMG-IV): sequencing the most valuable type-strain genomes for metagenomic binning, comparative biology and taxonomic classification.</title>
        <authorList>
            <person name="Goeker M."/>
        </authorList>
    </citation>
    <scope>NUCLEOTIDE SEQUENCE [LARGE SCALE GENOMIC DNA]</scope>
    <source>
        <strain evidence="1 2">DSM 27939</strain>
    </source>
</reference>
<organism evidence="1 2">
    <name type="scientific">Deinococcus humi</name>
    <dbReference type="NCBI Taxonomy" id="662880"/>
    <lineage>
        <taxon>Bacteria</taxon>
        <taxon>Thermotogati</taxon>
        <taxon>Deinococcota</taxon>
        <taxon>Deinococci</taxon>
        <taxon>Deinococcales</taxon>
        <taxon>Deinococcaceae</taxon>
        <taxon>Deinococcus</taxon>
    </lineage>
</organism>
<dbReference type="EMBL" id="JACHFL010000028">
    <property type="protein sequence ID" value="MBB5366121.1"/>
    <property type="molecule type" value="Genomic_DNA"/>
</dbReference>
<gene>
    <name evidence="1" type="ORF">HNQ08_005250</name>
</gene>
<keyword evidence="2" id="KW-1185">Reference proteome</keyword>
<dbReference type="SUPFAM" id="SSF46785">
    <property type="entry name" value="Winged helix' DNA-binding domain"/>
    <property type="match status" value="1"/>
</dbReference>
<dbReference type="AlphaFoldDB" id="A0A7W8NH28"/>